<evidence type="ECO:0000259" key="1">
    <source>
        <dbReference type="PROSITE" id="PS51819"/>
    </source>
</evidence>
<dbReference type="InterPro" id="IPR037523">
    <property type="entry name" value="VOC_core"/>
</dbReference>
<keyword evidence="3" id="KW-1185">Reference proteome</keyword>
<feature type="domain" description="VOC" evidence="1">
    <location>
        <begin position="1"/>
        <end position="133"/>
    </location>
</feature>
<accession>A0ABW2CTP9</accession>
<protein>
    <submittedName>
        <fullName evidence="2">VOC family protein</fullName>
    </submittedName>
</protein>
<evidence type="ECO:0000313" key="3">
    <source>
        <dbReference type="Proteomes" id="UP001596380"/>
    </source>
</evidence>
<evidence type="ECO:0000313" key="2">
    <source>
        <dbReference type="EMBL" id="MFC6885153.1"/>
    </source>
</evidence>
<dbReference type="RefSeq" id="WP_160818957.1">
    <property type="nucleotide sequence ID" value="NZ_JBHSXE010000001.1"/>
</dbReference>
<proteinExistence type="predicted"/>
<dbReference type="PROSITE" id="PS51819">
    <property type="entry name" value="VOC"/>
    <property type="match status" value="1"/>
</dbReference>
<sequence>MLGHIGLNVPDLGAAREYYGALMPLLGFERYLDAEDQFAYRPAGGKPGTYVFFYPASDGRDSGAGGYSRERAGLQHLAFMVRTRTAVRDVHAAARGLGSEVLHGPREFPEYPPPYYATFWLDPFGFMLEAVCHHDRD</sequence>
<dbReference type="Proteomes" id="UP001596380">
    <property type="component" value="Unassembled WGS sequence"/>
</dbReference>
<dbReference type="EMBL" id="JBHSXS010000034">
    <property type="protein sequence ID" value="MFC6885153.1"/>
    <property type="molecule type" value="Genomic_DNA"/>
</dbReference>
<dbReference type="SUPFAM" id="SSF54593">
    <property type="entry name" value="Glyoxalase/Bleomycin resistance protein/Dihydroxybiphenyl dioxygenase"/>
    <property type="match status" value="1"/>
</dbReference>
<organism evidence="2 3">
    <name type="scientific">Actinomadura yumaensis</name>
    <dbReference type="NCBI Taxonomy" id="111807"/>
    <lineage>
        <taxon>Bacteria</taxon>
        <taxon>Bacillati</taxon>
        <taxon>Actinomycetota</taxon>
        <taxon>Actinomycetes</taxon>
        <taxon>Streptosporangiales</taxon>
        <taxon>Thermomonosporaceae</taxon>
        <taxon>Actinomadura</taxon>
    </lineage>
</organism>
<dbReference type="InterPro" id="IPR029068">
    <property type="entry name" value="Glyas_Bleomycin-R_OHBP_Dase"/>
</dbReference>
<dbReference type="PANTHER" id="PTHR35006">
    <property type="entry name" value="GLYOXALASE FAMILY PROTEIN (AFU_ORTHOLOGUE AFUA_5G14830)"/>
    <property type="match status" value="1"/>
</dbReference>
<comment type="caution">
    <text evidence="2">The sequence shown here is derived from an EMBL/GenBank/DDBJ whole genome shotgun (WGS) entry which is preliminary data.</text>
</comment>
<name>A0ABW2CTP9_9ACTN</name>
<dbReference type="PANTHER" id="PTHR35006:SF2">
    <property type="entry name" value="GLYOXALASE FAMILY PROTEIN (AFU_ORTHOLOGUE AFUA_5G14830)"/>
    <property type="match status" value="1"/>
</dbReference>
<dbReference type="InterPro" id="IPR004360">
    <property type="entry name" value="Glyas_Fos-R_dOase_dom"/>
</dbReference>
<dbReference type="Gene3D" id="3.10.180.10">
    <property type="entry name" value="2,3-Dihydroxybiphenyl 1,2-Dioxygenase, domain 1"/>
    <property type="match status" value="1"/>
</dbReference>
<reference evidence="3" key="1">
    <citation type="journal article" date="2019" name="Int. J. Syst. Evol. Microbiol.">
        <title>The Global Catalogue of Microorganisms (GCM) 10K type strain sequencing project: providing services to taxonomists for standard genome sequencing and annotation.</title>
        <authorList>
            <consortium name="The Broad Institute Genomics Platform"/>
            <consortium name="The Broad Institute Genome Sequencing Center for Infectious Disease"/>
            <person name="Wu L."/>
            <person name="Ma J."/>
        </authorList>
    </citation>
    <scope>NUCLEOTIDE SEQUENCE [LARGE SCALE GENOMIC DNA]</scope>
    <source>
        <strain evidence="3">JCM 3369</strain>
    </source>
</reference>
<dbReference type="Pfam" id="PF00903">
    <property type="entry name" value="Glyoxalase"/>
    <property type="match status" value="1"/>
</dbReference>
<gene>
    <name evidence="2" type="ORF">ACFQKB_35730</name>
</gene>